<reference evidence="1" key="1">
    <citation type="submission" date="2014-09" db="EMBL/GenBank/DDBJ databases">
        <authorList>
            <person name="Magalhaes I.L.F."/>
            <person name="Oliveira U."/>
            <person name="Santos F.R."/>
            <person name="Vidigal T.H.D.A."/>
            <person name="Brescovit A.D."/>
            <person name="Santos A.J."/>
        </authorList>
    </citation>
    <scope>NUCLEOTIDE SEQUENCE</scope>
    <source>
        <tissue evidence="1">Shoot tissue taken approximately 20 cm above the soil surface</tissue>
    </source>
</reference>
<dbReference type="AlphaFoldDB" id="A0A0A9H115"/>
<reference evidence="1" key="2">
    <citation type="journal article" date="2015" name="Data Brief">
        <title>Shoot transcriptome of the giant reed, Arundo donax.</title>
        <authorList>
            <person name="Barrero R.A."/>
            <person name="Guerrero F.D."/>
            <person name="Moolhuijzen P."/>
            <person name="Goolsby J.A."/>
            <person name="Tidwell J."/>
            <person name="Bellgard S.E."/>
            <person name="Bellgard M.I."/>
        </authorList>
    </citation>
    <scope>NUCLEOTIDE SEQUENCE</scope>
    <source>
        <tissue evidence="1">Shoot tissue taken approximately 20 cm above the soil surface</tissue>
    </source>
</reference>
<proteinExistence type="predicted"/>
<dbReference type="EMBL" id="GBRH01171348">
    <property type="protein sequence ID" value="JAE26548.1"/>
    <property type="molecule type" value="Transcribed_RNA"/>
</dbReference>
<organism evidence="1">
    <name type="scientific">Arundo donax</name>
    <name type="common">Giant reed</name>
    <name type="synonym">Donax arundinaceus</name>
    <dbReference type="NCBI Taxonomy" id="35708"/>
    <lineage>
        <taxon>Eukaryota</taxon>
        <taxon>Viridiplantae</taxon>
        <taxon>Streptophyta</taxon>
        <taxon>Embryophyta</taxon>
        <taxon>Tracheophyta</taxon>
        <taxon>Spermatophyta</taxon>
        <taxon>Magnoliopsida</taxon>
        <taxon>Liliopsida</taxon>
        <taxon>Poales</taxon>
        <taxon>Poaceae</taxon>
        <taxon>PACMAD clade</taxon>
        <taxon>Arundinoideae</taxon>
        <taxon>Arundineae</taxon>
        <taxon>Arundo</taxon>
    </lineage>
</organism>
<name>A0A0A9H115_ARUDO</name>
<evidence type="ECO:0000313" key="1">
    <source>
        <dbReference type="EMBL" id="JAE26548.1"/>
    </source>
</evidence>
<protein>
    <submittedName>
        <fullName evidence="1">Uncharacterized protein</fullName>
    </submittedName>
</protein>
<accession>A0A0A9H115</accession>
<sequence>MPCHCTCQNNKDNPIFLRWLAVRVPFLCFI</sequence>